<dbReference type="Pfam" id="PF13753">
    <property type="entry name" value="SWM_repeat"/>
    <property type="match status" value="4"/>
</dbReference>
<evidence type="ECO:0000313" key="4">
    <source>
        <dbReference type="EMBL" id="MBP1906988.1"/>
    </source>
</evidence>
<dbReference type="PANTHER" id="PTHR43308">
    <property type="entry name" value="OUTER MEMBRANE PROTEIN ALPHA-RELATED"/>
    <property type="match status" value="1"/>
</dbReference>
<evidence type="ECO:0000313" key="5">
    <source>
        <dbReference type="Proteomes" id="UP001519272"/>
    </source>
</evidence>
<feature type="domain" description="SLH" evidence="3">
    <location>
        <begin position="1298"/>
        <end position="1357"/>
    </location>
</feature>
<feature type="chain" id="PRO_5047094018" evidence="2">
    <location>
        <begin position="27"/>
        <end position="1357"/>
    </location>
</feature>
<feature type="domain" description="SLH" evidence="3">
    <location>
        <begin position="1230"/>
        <end position="1293"/>
    </location>
</feature>
<evidence type="ECO:0000256" key="1">
    <source>
        <dbReference type="ARBA" id="ARBA00022729"/>
    </source>
</evidence>
<sequence length="1357" mass="145915">MFKRKISLGLIIVLVMNLMMSMGVLAAEGDNTSFVTVTMTPASSTQDVDPAKTSSQQIKLTFSEMVTGNINAISVKKKEAYTNLDATEVAIQSKEFTGGAGESATGFTQLTLTLGALDYNAIYYIYFPNETFTAVNTPGKKINTGNLPLSFQTTYSKERPKLVTTGGLSPAKDATVIGSKQTLSVKFNKPVKRLYPTANETTGNAKYINVIGPNDKKYSIINESFESNNMTYKWDVDRLVPGNYYVNVGPQTFVDGLGEYFLGITDTTTWKFTVKGNTIGWAGAPTSNAQINTPLTLSFNTEMYANAGVIQIYENSTAGTAVMDIPVDDSRYVNQTAGNKQVQIKLPSSLQYSKTYVVKVPEGAFVDKEGKTFSQANQWSFTTGTQVSTALAIESLNPSRGSASVALTTRPTITFNRNISVVKPSDITLYREDLYTKALTSVSRGIEVAGRNLIINPTSNLVDNSRYYIEITPDAIVDAVTGSRFGGILGMNYSDSWNFQTSSNDKTPPVLQDATMYNNNTIRLRYNEALYSVGNLSTSAFTVSINGENRRISNAYVSGEYVYITLDLGVAVGQVIRVSYSANSTWGRIQDLASNPAAGFSNREVTNGVDSVLPKPKDGYISGNTLSLTFSESLKGLSSSYAYEQFTVTANGSAKSIKSISSYSGGSSITLTLDSSVGNGEVIKVSYQPGSYPLQDFRGNKIAPFTDFFVRNYNDSIAPEFTGVSGSGNKIVLTYNEPLRTSPLPLKSQFSVLVNNAAVYVNAVEIVSNQVILTLASSFTQEQAVTLSYVSGYGGTADLNGNLAGFINLQPVTYSNVAQGIQSATVNGNTITITYNSTLRAVSFLPPNQFAVLVNNAQVGVQSASISGNTVTLKLSSQVAANQSVTLSYMTGSTPLYSATGEKLNTFSNMTVSYVNNTTNNNTGANGQPSYLSVMSSSTFNKIGYVLNVSTAKTSSSQSYRGVSTNRYTIDTVQMENAFKFLTTLAANRMLVFEVPPSERAAEVAIPLSALSTVIGGTQTYSIAVKYKESLYEIPLEGISLSEITRALNVSTLNSVYLIIQLESVQRSQLNMPTVINGVSVSTLMEPIEIRVVAVNGNGSTNSGISVGHSGNYYLRMSGSRVTTTQTTLVNYNLTLNIMERMLASVAGGNGNLLFVAKVNGNSIIGPVMGSVFYPDINNHWGKGDINELTSKLIVSPRSASSTVFEPNRNITRGEFGEYIAKALGLTSKTTASSFPDVPANTRGGYIASAVEAGIITGYPDGTFKPDQPITREHMALMMVRAMSYAKQNVTLNGTAAQTLSRFKDANKIQDKDTVAKAVQSGIIQGMSATSFQPKSNATRAQAVAMIKRVLSKLNYL</sequence>
<dbReference type="InterPro" id="IPR011801">
    <property type="entry name" value="Swm_rep_I_cyn"/>
</dbReference>
<reference evidence="4 5" key="1">
    <citation type="submission" date="2021-03" db="EMBL/GenBank/DDBJ databases">
        <title>Genomic Encyclopedia of Type Strains, Phase IV (KMG-IV): sequencing the most valuable type-strain genomes for metagenomic binning, comparative biology and taxonomic classification.</title>
        <authorList>
            <person name="Goeker M."/>
        </authorList>
    </citation>
    <scope>NUCLEOTIDE SEQUENCE [LARGE SCALE GENOMIC DNA]</scope>
    <source>
        <strain evidence="4 5">DSM 14349</strain>
    </source>
</reference>
<gene>
    <name evidence="4" type="ORF">J2Z32_003653</name>
</gene>
<feature type="signal peptide" evidence="2">
    <location>
        <begin position="1"/>
        <end position="26"/>
    </location>
</feature>
<dbReference type="Gene3D" id="2.60.40.1220">
    <property type="match status" value="1"/>
</dbReference>
<dbReference type="Pfam" id="PF13205">
    <property type="entry name" value="Big_5"/>
    <property type="match status" value="2"/>
</dbReference>
<dbReference type="InterPro" id="IPR001119">
    <property type="entry name" value="SLH_dom"/>
</dbReference>
<keyword evidence="1 2" id="KW-0732">Signal</keyword>
<protein>
    <submittedName>
        <fullName evidence="4">Repeat protein (TIGR02059 family)</fullName>
    </submittedName>
</protein>
<accession>A0ABS4FXD1</accession>
<comment type="caution">
    <text evidence="4">The sequence shown here is derived from an EMBL/GenBank/DDBJ whole genome shotgun (WGS) entry which is preliminary data.</text>
</comment>
<dbReference type="RefSeq" id="WP_210090574.1">
    <property type="nucleotide sequence ID" value="NZ_JAGGKG010000020.1"/>
</dbReference>
<organism evidence="4 5">
    <name type="scientific">Paenibacillus turicensis</name>
    <dbReference type="NCBI Taxonomy" id="160487"/>
    <lineage>
        <taxon>Bacteria</taxon>
        <taxon>Bacillati</taxon>
        <taxon>Bacillota</taxon>
        <taxon>Bacilli</taxon>
        <taxon>Bacillales</taxon>
        <taxon>Paenibacillaceae</taxon>
        <taxon>Paenibacillus</taxon>
    </lineage>
</organism>
<dbReference type="Proteomes" id="UP001519272">
    <property type="component" value="Unassembled WGS sequence"/>
</dbReference>
<dbReference type="Pfam" id="PF00395">
    <property type="entry name" value="SLH"/>
    <property type="match status" value="3"/>
</dbReference>
<name>A0ABS4FXD1_9BACL</name>
<dbReference type="InterPro" id="IPR014755">
    <property type="entry name" value="Cu-Rt/internalin_Ig-like"/>
</dbReference>
<proteinExistence type="predicted"/>
<feature type="domain" description="SLH" evidence="3">
    <location>
        <begin position="1169"/>
        <end position="1229"/>
    </location>
</feature>
<dbReference type="InterPro" id="IPR051465">
    <property type="entry name" value="Cell_Envelope_Struct_Comp"/>
</dbReference>
<dbReference type="PANTHER" id="PTHR43308:SF5">
    <property type="entry name" value="S-LAYER PROTEIN _ PEPTIDOGLYCAN ENDO-BETA-N-ACETYLGLUCOSAMINIDASE"/>
    <property type="match status" value="1"/>
</dbReference>
<keyword evidence="5" id="KW-1185">Reference proteome</keyword>
<dbReference type="InterPro" id="IPR032812">
    <property type="entry name" value="SbsA_Ig"/>
</dbReference>
<dbReference type="EMBL" id="JAGGKG010000020">
    <property type="protein sequence ID" value="MBP1906988.1"/>
    <property type="molecule type" value="Genomic_DNA"/>
</dbReference>
<dbReference type="NCBIfam" id="TIGR02059">
    <property type="entry name" value="swm_rep_I"/>
    <property type="match status" value="4"/>
</dbReference>
<evidence type="ECO:0000259" key="3">
    <source>
        <dbReference type="PROSITE" id="PS51272"/>
    </source>
</evidence>
<dbReference type="InterPro" id="IPR028059">
    <property type="entry name" value="SWM_rpt"/>
</dbReference>
<dbReference type="PROSITE" id="PS51272">
    <property type="entry name" value="SLH"/>
    <property type="match status" value="3"/>
</dbReference>
<evidence type="ECO:0000256" key="2">
    <source>
        <dbReference type="SAM" id="SignalP"/>
    </source>
</evidence>